<gene>
    <name evidence="1" type="ORF">ARMOST_22160</name>
</gene>
<protein>
    <submittedName>
        <fullName evidence="1">Uncharacterized protein</fullName>
    </submittedName>
</protein>
<reference evidence="2" key="1">
    <citation type="journal article" date="2017" name="Nat. Ecol. Evol.">
        <title>Genome expansion and lineage-specific genetic innovations in the forest pathogenic fungi Armillaria.</title>
        <authorList>
            <person name="Sipos G."/>
            <person name="Prasanna A.N."/>
            <person name="Walter M.C."/>
            <person name="O'Connor E."/>
            <person name="Balint B."/>
            <person name="Krizsan K."/>
            <person name="Kiss B."/>
            <person name="Hess J."/>
            <person name="Varga T."/>
            <person name="Slot J."/>
            <person name="Riley R."/>
            <person name="Boka B."/>
            <person name="Rigling D."/>
            <person name="Barry K."/>
            <person name="Lee J."/>
            <person name="Mihaltcheva S."/>
            <person name="LaButti K."/>
            <person name="Lipzen A."/>
            <person name="Waldron R."/>
            <person name="Moloney N.M."/>
            <person name="Sperisen C."/>
            <person name="Kredics L."/>
            <person name="Vagvoelgyi C."/>
            <person name="Patrignani A."/>
            <person name="Fitzpatrick D."/>
            <person name="Nagy I."/>
            <person name="Doyle S."/>
            <person name="Anderson J.B."/>
            <person name="Grigoriev I.V."/>
            <person name="Gueldener U."/>
            <person name="Muensterkoetter M."/>
            <person name="Nagy L.G."/>
        </authorList>
    </citation>
    <scope>NUCLEOTIDE SEQUENCE [LARGE SCALE GENOMIC DNA]</scope>
    <source>
        <strain evidence="2">C18/9</strain>
    </source>
</reference>
<dbReference type="Proteomes" id="UP000219338">
    <property type="component" value="Unassembled WGS sequence"/>
</dbReference>
<sequence>MAQNATLKKISQWNDMSWLFLYDWTCSADEGRRCFSFGSQRKTCHFITDVTHGYGRTLFFNPGWTKESWLLQHLLKNALRAYKHPHSPPNIYFEVA</sequence>
<dbReference type="EMBL" id="FUEG01000063">
    <property type="protein sequence ID" value="SJL18566.1"/>
    <property type="molecule type" value="Genomic_DNA"/>
</dbReference>
<evidence type="ECO:0000313" key="1">
    <source>
        <dbReference type="EMBL" id="SJL18566.1"/>
    </source>
</evidence>
<keyword evidence="2" id="KW-1185">Reference proteome</keyword>
<name>A0A284SC38_ARMOS</name>
<accession>A0A284SC38</accession>
<proteinExistence type="predicted"/>
<organism evidence="1 2">
    <name type="scientific">Armillaria ostoyae</name>
    <name type="common">Armillaria root rot fungus</name>
    <dbReference type="NCBI Taxonomy" id="47428"/>
    <lineage>
        <taxon>Eukaryota</taxon>
        <taxon>Fungi</taxon>
        <taxon>Dikarya</taxon>
        <taxon>Basidiomycota</taxon>
        <taxon>Agaricomycotina</taxon>
        <taxon>Agaricomycetes</taxon>
        <taxon>Agaricomycetidae</taxon>
        <taxon>Agaricales</taxon>
        <taxon>Marasmiineae</taxon>
        <taxon>Physalacriaceae</taxon>
        <taxon>Armillaria</taxon>
    </lineage>
</organism>
<evidence type="ECO:0000313" key="2">
    <source>
        <dbReference type="Proteomes" id="UP000219338"/>
    </source>
</evidence>
<dbReference type="AlphaFoldDB" id="A0A284SC38"/>